<comment type="caution">
    <text evidence="4">The sequence shown here is derived from an EMBL/GenBank/DDBJ whole genome shotgun (WGS) entry which is preliminary data.</text>
</comment>
<feature type="non-terminal residue" evidence="4">
    <location>
        <position position="227"/>
    </location>
</feature>
<dbReference type="GO" id="GO:0005737">
    <property type="term" value="C:cytoplasm"/>
    <property type="evidence" value="ECO:0007669"/>
    <property type="project" value="TreeGrafter"/>
</dbReference>
<dbReference type="InterPro" id="IPR035269">
    <property type="entry name" value="PSMD9"/>
</dbReference>
<dbReference type="Proteomes" id="UP000789595">
    <property type="component" value="Unassembled WGS sequence"/>
</dbReference>
<name>A0A8J2X000_9STRA</name>
<dbReference type="Pfam" id="PF18265">
    <property type="entry name" value="Nas2_N"/>
    <property type="match status" value="1"/>
</dbReference>
<dbReference type="GO" id="GO:0070682">
    <property type="term" value="P:proteasome regulatory particle assembly"/>
    <property type="evidence" value="ECO:0007669"/>
    <property type="project" value="InterPro"/>
</dbReference>
<dbReference type="AlphaFoldDB" id="A0A8J2X000"/>
<sequence length="227" mass="24602">KRAAAKKCRATQSRAKSSTRGRSKTKMAAQMDCDDARSQLKELERQRQALEDEAAAIVSELDGLGVGLKDALVDAEGYPRADLDLYRVRSQRGRHATIRTDHKALMKKIEALLPIALAAPPEDARTTPPPSRSVKPPPAPPSNAPWCSITEVRASSPAAEAGLRLGDLVVAFGDAISLDQVKPFVLGHVGRPFAVWVERGNNRVKLEMTARTWAGEGLLGCRLLPLQ</sequence>
<evidence type="ECO:0000259" key="3">
    <source>
        <dbReference type="Pfam" id="PF18265"/>
    </source>
</evidence>
<dbReference type="OrthoDB" id="72325at2759"/>
<dbReference type="GO" id="GO:0005634">
    <property type="term" value="C:nucleus"/>
    <property type="evidence" value="ECO:0007669"/>
    <property type="project" value="TreeGrafter"/>
</dbReference>
<feature type="region of interest" description="Disordered" evidence="2">
    <location>
        <begin position="119"/>
        <end position="145"/>
    </location>
</feature>
<dbReference type="InterPro" id="IPR040815">
    <property type="entry name" value="Nas2_N"/>
</dbReference>
<evidence type="ECO:0000313" key="4">
    <source>
        <dbReference type="EMBL" id="CAH0374439.1"/>
    </source>
</evidence>
<feature type="domain" description="Nas2 N-terminal" evidence="3">
    <location>
        <begin position="40"/>
        <end position="113"/>
    </location>
</feature>
<dbReference type="InterPro" id="IPR036034">
    <property type="entry name" value="PDZ_sf"/>
</dbReference>
<keyword evidence="5" id="KW-1185">Reference proteome</keyword>
<organism evidence="4 5">
    <name type="scientific">Pelagomonas calceolata</name>
    <dbReference type="NCBI Taxonomy" id="35677"/>
    <lineage>
        <taxon>Eukaryota</taxon>
        <taxon>Sar</taxon>
        <taxon>Stramenopiles</taxon>
        <taxon>Ochrophyta</taxon>
        <taxon>Pelagophyceae</taxon>
        <taxon>Pelagomonadales</taxon>
        <taxon>Pelagomonadaceae</taxon>
        <taxon>Pelagomonas</taxon>
    </lineage>
</organism>
<feature type="compositionally biased region" description="Pro residues" evidence="2">
    <location>
        <begin position="127"/>
        <end position="143"/>
    </location>
</feature>
<evidence type="ECO:0000313" key="5">
    <source>
        <dbReference type="Proteomes" id="UP000789595"/>
    </source>
</evidence>
<accession>A0A8J2X000</accession>
<reference evidence="4" key="1">
    <citation type="submission" date="2021-11" db="EMBL/GenBank/DDBJ databases">
        <authorList>
            <consortium name="Genoscope - CEA"/>
            <person name="William W."/>
        </authorList>
    </citation>
    <scope>NUCLEOTIDE SEQUENCE</scope>
</reference>
<dbReference type="PANTHER" id="PTHR12651:SF1">
    <property type="entry name" value="26S PROTEASOME NON-ATPASE REGULATORY SUBUNIT 9"/>
    <property type="match status" value="1"/>
</dbReference>
<evidence type="ECO:0000256" key="2">
    <source>
        <dbReference type="SAM" id="MobiDB-lite"/>
    </source>
</evidence>
<feature type="region of interest" description="Disordered" evidence="2">
    <location>
        <begin position="1"/>
        <end position="33"/>
    </location>
</feature>
<dbReference type="Gene3D" id="2.30.42.10">
    <property type="match status" value="1"/>
</dbReference>
<gene>
    <name evidence="4" type="ORF">PECAL_4P17180</name>
</gene>
<proteinExistence type="predicted"/>
<dbReference type="Gene3D" id="6.10.140.1710">
    <property type="match status" value="1"/>
</dbReference>
<dbReference type="EMBL" id="CAKKNE010000004">
    <property type="protein sequence ID" value="CAH0374439.1"/>
    <property type="molecule type" value="Genomic_DNA"/>
</dbReference>
<keyword evidence="1" id="KW-0143">Chaperone</keyword>
<dbReference type="SUPFAM" id="SSF50156">
    <property type="entry name" value="PDZ domain-like"/>
    <property type="match status" value="1"/>
</dbReference>
<evidence type="ECO:0000256" key="1">
    <source>
        <dbReference type="ARBA" id="ARBA00023186"/>
    </source>
</evidence>
<protein>
    <recommendedName>
        <fullName evidence="3">Nas2 N-terminal domain-containing protein</fullName>
    </recommendedName>
</protein>
<dbReference type="PANTHER" id="PTHR12651">
    <property type="entry name" value="26S PROTEASOME NON-ATPASE REGULATORY SUBUNIT 9"/>
    <property type="match status" value="1"/>
</dbReference>